<proteinExistence type="inferred from homology"/>
<dbReference type="GO" id="GO:0005886">
    <property type="term" value="C:plasma membrane"/>
    <property type="evidence" value="ECO:0007669"/>
    <property type="project" value="UniProtKB-SubCell"/>
</dbReference>
<dbReference type="Pfam" id="PF03547">
    <property type="entry name" value="Mem_trans"/>
    <property type="match status" value="2"/>
</dbReference>
<dbReference type="PANTHER" id="PTHR36838">
    <property type="entry name" value="AUXIN EFFLUX CARRIER FAMILY PROTEIN"/>
    <property type="match status" value="1"/>
</dbReference>
<accession>A0A4R7LBY2</accession>
<dbReference type="InterPro" id="IPR004776">
    <property type="entry name" value="Mem_transp_PIN-like"/>
</dbReference>
<keyword evidence="6 8" id="KW-1133">Transmembrane helix</keyword>
<organism evidence="9 10">
    <name type="scientific">Litoreibacter halocynthiae</name>
    <dbReference type="NCBI Taxonomy" id="1242689"/>
    <lineage>
        <taxon>Bacteria</taxon>
        <taxon>Pseudomonadati</taxon>
        <taxon>Pseudomonadota</taxon>
        <taxon>Alphaproteobacteria</taxon>
        <taxon>Rhodobacterales</taxon>
        <taxon>Roseobacteraceae</taxon>
        <taxon>Litoreibacter</taxon>
    </lineage>
</organism>
<dbReference type="GO" id="GO:0055085">
    <property type="term" value="P:transmembrane transport"/>
    <property type="evidence" value="ECO:0007669"/>
    <property type="project" value="InterPro"/>
</dbReference>
<dbReference type="AlphaFoldDB" id="A0A4R7LBY2"/>
<dbReference type="OrthoDB" id="3238001at2"/>
<feature type="transmembrane region" description="Helical" evidence="8">
    <location>
        <begin position="216"/>
        <end position="235"/>
    </location>
</feature>
<evidence type="ECO:0000313" key="10">
    <source>
        <dbReference type="Proteomes" id="UP000294563"/>
    </source>
</evidence>
<evidence type="ECO:0000256" key="3">
    <source>
        <dbReference type="ARBA" id="ARBA00022448"/>
    </source>
</evidence>
<keyword evidence="4" id="KW-1003">Cell membrane</keyword>
<dbReference type="PANTHER" id="PTHR36838:SF1">
    <property type="entry name" value="SLR1864 PROTEIN"/>
    <property type="match status" value="1"/>
</dbReference>
<evidence type="ECO:0000256" key="5">
    <source>
        <dbReference type="ARBA" id="ARBA00022692"/>
    </source>
</evidence>
<evidence type="ECO:0000256" key="4">
    <source>
        <dbReference type="ARBA" id="ARBA00022475"/>
    </source>
</evidence>
<keyword evidence="7 8" id="KW-0472">Membrane</keyword>
<dbReference type="Proteomes" id="UP000294563">
    <property type="component" value="Unassembled WGS sequence"/>
</dbReference>
<feature type="transmembrane region" description="Helical" evidence="8">
    <location>
        <begin position="241"/>
        <end position="259"/>
    </location>
</feature>
<dbReference type="InterPro" id="IPR038770">
    <property type="entry name" value="Na+/solute_symporter_sf"/>
</dbReference>
<sequence>MNLILTVLEIVAPVFILAAIGFAWVKLGFDYRIEFVTRLAMTLSVPCLIFSALMRTEIAPDALTKVSLAAVTAYAIVTAGCFLLVKLGRMDVRTYLAPLIFGNTGNLGLPLALFAFGDEGLGYAVVIFAIMAIYSFTFGVWLVSGGGSVSKVIKEPLVGATLLGALFLVMDWETPRFLTNSIDLIGQMAIPMMLITLGVAVARLKPQGVSKAIVASLLKACICIAAAVAAGLWFGLSQTPLAVLILQVSTPVAVTSYLLSVKYEADSDAVAGLVVVSTLLSVAYIPLTLTFLV</sequence>
<feature type="transmembrane region" description="Helical" evidence="8">
    <location>
        <begin position="66"/>
        <end position="85"/>
    </location>
</feature>
<gene>
    <name evidence="9" type="ORF">BDE40_3214</name>
</gene>
<feature type="transmembrane region" description="Helical" evidence="8">
    <location>
        <begin position="36"/>
        <end position="54"/>
    </location>
</feature>
<evidence type="ECO:0000256" key="6">
    <source>
        <dbReference type="ARBA" id="ARBA00022989"/>
    </source>
</evidence>
<evidence type="ECO:0000256" key="2">
    <source>
        <dbReference type="ARBA" id="ARBA00010145"/>
    </source>
</evidence>
<dbReference type="RefSeq" id="WP_134016168.1">
    <property type="nucleotide sequence ID" value="NZ_SOBH01000004.1"/>
</dbReference>
<keyword evidence="3" id="KW-0813">Transport</keyword>
<evidence type="ECO:0000256" key="8">
    <source>
        <dbReference type="SAM" id="Phobius"/>
    </source>
</evidence>
<comment type="subcellular location">
    <subcellularLocation>
        <location evidence="1">Cell membrane</location>
        <topology evidence="1">Multi-pass membrane protein</topology>
    </subcellularLocation>
</comment>
<feature type="transmembrane region" description="Helical" evidence="8">
    <location>
        <begin position="97"/>
        <end position="116"/>
    </location>
</feature>
<feature type="transmembrane region" description="Helical" evidence="8">
    <location>
        <begin position="156"/>
        <end position="172"/>
    </location>
</feature>
<feature type="transmembrane region" description="Helical" evidence="8">
    <location>
        <begin position="184"/>
        <end position="204"/>
    </location>
</feature>
<evidence type="ECO:0000256" key="7">
    <source>
        <dbReference type="ARBA" id="ARBA00023136"/>
    </source>
</evidence>
<evidence type="ECO:0008006" key="11">
    <source>
        <dbReference type="Google" id="ProtNLM"/>
    </source>
</evidence>
<reference evidence="9 10" key="1">
    <citation type="submission" date="2019-03" db="EMBL/GenBank/DDBJ databases">
        <title>Genomic Encyclopedia of Archaeal and Bacterial Type Strains, Phase II (KMG-II): from individual species to whole genera.</title>
        <authorList>
            <person name="Goeker M."/>
        </authorList>
    </citation>
    <scope>NUCLEOTIDE SEQUENCE [LARGE SCALE GENOMIC DNA]</scope>
    <source>
        <strain evidence="9 10">DSM 29467</strain>
    </source>
</reference>
<feature type="transmembrane region" description="Helical" evidence="8">
    <location>
        <begin position="271"/>
        <end position="292"/>
    </location>
</feature>
<feature type="transmembrane region" description="Helical" evidence="8">
    <location>
        <begin position="122"/>
        <end position="144"/>
    </location>
</feature>
<comment type="caution">
    <text evidence="9">The sequence shown here is derived from an EMBL/GenBank/DDBJ whole genome shotgun (WGS) entry which is preliminary data.</text>
</comment>
<keyword evidence="5 8" id="KW-0812">Transmembrane</keyword>
<dbReference type="EMBL" id="SOBH01000004">
    <property type="protein sequence ID" value="TDT73033.1"/>
    <property type="molecule type" value="Genomic_DNA"/>
</dbReference>
<name>A0A4R7LBY2_9RHOB</name>
<evidence type="ECO:0000313" key="9">
    <source>
        <dbReference type="EMBL" id="TDT73033.1"/>
    </source>
</evidence>
<evidence type="ECO:0000256" key="1">
    <source>
        <dbReference type="ARBA" id="ARBA00004651"/>
    </source>
</evidence>
<feature type="transmembrane region" description="Helical" evidence="8">
    <location>
        <begin position="6"/>
        <end position="24"/>
    </location>
</feature>
<dbReference type="Gene3D" id="1.20.1530.20">
    <property type="match status" value="1"/>
</dbReference>
<protein>
    <recommendedName>
        <fullName evidence="11">Auxin efflux carrier</fullName>
    </recommendedName>
</protein>
<comment type="similarity">
    <text evidence="2">Belongs to the auxin efflux carrier (TC 2.A.69) family.</text>
</comment>
<keyword evidence="10" id="KW-1185">Reference proteome</keyword>